<dbReference type="Proteomes" id="UP000663891">
    <property type="component" value="Unassembled WGS sequence"/>
</dbReference>
<gene>
    <name evidence="1" type="ORF">VCS650_LOCUS43973</name>
</gene>
<comment type="caution">
    <text evidence="1">The sequence shown here is derived from an EMBL/GenBank/DDBJ whole genome shotgun (WGS) entry which is preliminary data.</text>
</comment>
<proteinExistence type="predicted"/>
<evidence type="ECO:0000313" key="2">
    <source>
        <dbReference type="Proteomes" id="UP000663891"/>
    </source>
</evidence>
<accession>A0A815VUD9</accession>
<evidence type="ECO:0000313" key="1">
    <source>
        <dbReference type="EMBL" id="CAF1539610.1"/>
    </source>
</evidence>
<feature type="non-terminal residue" evidence="1">
    <location>
        <position position="26"/>
    </location>
</feature>
<protein>
    <submittedName>
        <fullName evidence="1">Uncharacterized protein</fullName>
    </submittedName>
</protein>
<reference evidence="1" key="1">
    <citation type="submission" date="2021-02" db="EMBL/GenBank/DDBJ databases">
        <authorList>
            <person name="Nowell W R."/>
        </authorList>
    </citation>
    <scope>NUCLEOTIDE SEQUENCE</scope>
</reference>
<name>A0A815VUD9_9BILA</name>
<sequence length="26" mass="2753">MSDLFILFIDKGDTGAIGLQGQKGDI</sequence>
<organism evidence="1 2">
    <name type="scientific">Adineta steineri</name>
    <dbReference type="NCBI Taxonomy" id="433720"/>
    <lineage>
        <taxon>Eukaryota</taxon>
        <taxon>Metazoa</taxon>
        <taxon>Spiralia</taxon>
        <taxon>Gnathifera</taxon>
        <taxon>Rotifera</taxon>
        <taxon>Eurotatoria</taxon>
        <taxon>Bdelloidea</taxon>
        <taxon>Adinetida</taxon>
        <taxon>Adinetidae</taxon>
        <taxon>Adineta</taxon>
    </lineage>
</organism>
<dbReference type="EMBL" id="CAJNON010006621">
    <property type="protein sequence ID" value="CAF1539610.1"/>
    <property type="molecule type" value="Genomic_DNA"/>
</dbReference>
<dbReference type="AlphaFoldDB" id="A0A815VUD9"/>